<evidence type="ECO:0000313" key="3">
    <source>
        <dbReference type="Proteomes" id="UP001157006"/>
    </source>
</evidence>
<evidence type="ECO:0000313" key="2">
    <source>
        <dbReference type="EMBL" id="CAI8610676.1"/>
    </source>
</evidence>
<feature type="compositionally biased region" description="Basic and acidic residues" evidence="1">
    <location>
        <begin position="43"/>
        <end position="55"/>
    </location>
</feature>
<sequence>MLRGPYLQLKMMMTRPSLWTNLNTQMGMPKQWSDDVRDLKKDDFKGISSSKEEGKQTTLSRGVGARGDWSSSGATQQATICATPNYSSETSASFPSYPSFPSVAVSRILFIVTYCVGKSLLLSCLRAKYP</sequence>
<feature type="region of interest" description="Disordered" evidence="1">
    <location>
        <begin position="43"/>
        <end position="71"/>
    </location>
</feature>
<accession>A0AAV1AJZ0</accession>
<reference evidence="2 3" key="1">
    <citation type="submission" date="2023-01" db="EMBL/GenBank/DDBJ databases">
        <authorList>
            <person name="Kreplak J."/>
        </authorList>
    </citation>
    <scope>NUCLEOTIDE SEQUENCE [LARGE SCALE GENOMIC DNA]</scope>
</reference>
<evidence type="ECO:0000256" key="1">
    <source>
        <dbReference type="SAM" id="MobiDB-lite"/>
    </source>
</evidence>
<dbReference type="EMBL" id="OX451739">
    <property type="protein sequence ID" value="CAI8610676.1"/>
    <property type="molecule type" value="Genomic_DNA"/>
</dbReference>
<keyword evidence="3" id="KW-1185">Reference proteome</keyword>
<gene>
    <name evidence="2" type="ORF">VFH_IV193760</name>
</gene>
<proteinExistence type="predicted"/>
<dbReference type="AlphaFoldDB" id="A0AAV1AJZ0"/>
<organism evidence="2 3">
    <name type="scientific">Vicia faba</name>
    <name type="common">Broad bean</name>
    <name type="synonym">Faba vulgaris</name>
    <dbReference type="NCBI Taxonomy" id="3906"/>
    <lineage>
        <taxon>Eukaryota</taxon>
        <taxon>Viridiplantae</taxon>
        <taxon>Streptophyta</taxon>
        <taxon>Embryophyta</taxon>
        <taxon>Tracheophyta</taxon>
        <taxon>Spermatophyta</taxon>
        <taxon>Magnoliopsida</taxon>
        <taxon>eudicotyledons</taxon>
        <taxon>Gunneridae</taxon>
        <taxon>Pentapetalae</taxon>
        <taxon>rosids</taxon>
        <taxon>fabids</taxon>
        <taxon>Fabales</taxon>
        <taxon>Fabaceae</taxon>
        <taxon>Papilionoideae</taxon>
        <taxon>50 kb inversion clade</taxon>
        <taxon>NPAAA clade</taxon>
        <taxon>Hologalegina</taxon>
        <taxon>IRL clade</taxon>
        <taxon>Fabeae</taxon>
        <taxon>Vicia</taxon>
    </lineage>
</organism>
<protein>
    <submittedName>
        <fullName evidence="2">Uncharacterized protein</fullName>
    </submittedName>
</protein>
<dbReference type="Proteomes" id="UP001157006">
    <property type="component" value="Chromosome 4"/>
</dbReference>
<name>A0AAV1AJZ0_VICFA</name>